<organism evidence="2 3">
    <name type="scientific">Penicillium brevicompactum</name>
    <dbReference type="NCBI Taxonomy" id="5074"/>
    <lineage>
        <taxon>Eukaryota</taxon>
        <taxon>Fungi</taxon>
        <taxon>Dikarya</taxon>
        <taxon>Ascomycota</taxon>
        <taxon>Pezizomycotina</taxon>
        <taxon>Eurotiomycetes</taxon>
        <taxon>Eurotiomycetidae</taxon>
        <taxon>Eurotiales</taxon>
        <taxon>Aspergillaceae</taxon>
        <taxon>Penicillium</taxon>
    </lineage>
</organism>
<dbReference type="Proteomes" id="UP001147695">
    <property type="component" value="Unassembled WGS sequence"/>
</dbReference>
<gene>
    <name evidence="2" type="ORF">N7452_009497</name>
</gene>
<reference evidence="2" key="1">
    <citation type="submission" date="2022-12" db="EMBL/GenBank/DDBJ databases">
        <authorList>
            <person name="Petersen C."/>
        </authorList>
    </citation>
    <scope>NUCLEOTIDE SEQUENCE</scope>
    <source>
        <strain evidence="2">IBT 35673</strain>
    </source>
</reference>
<reference evidence="2" key="2">
    <citation type="journal article" date="2023" name="IMA Fungus">
        <title>Comparative genomic study of the Penicillium genus elucidates a diverse pangenome and 15 lateral gene transfer events.</title>
        <authorList>
            <person name="Petersen C."/>
            <person name="Sorensen T."/>
            <person name="Nielsen M.R."/>
            <person name="Sondergaard T.E."/>
            <person name="Sorensen J.L."/>
            <person name="Fitzpatrick D.A."/>
            <person name="Frisvad J.C."/>
            <person name="Nielsen K.L."/>
        </authorList>
    </citation>
    <scope>NUCLEOTIDE SEQUENCE</scope>
    <source>
        <strain evidence="2">IBT 35673</strain>
    </source>
</reference>
<feature type="region of interest" description="Disordered" evidence="1">
    <location>
        <begin position="202"/>
        <end position="228"/>
    </location>
</feature>
<dbReference type="SUPFAM" id="SSF56112">
    <property type="entry name" value="Protein kinase-like (PK-like)"/>
    <property type="match status" value="1"/>
</dbReference>
<comment type="caution">
    <text evidence="2">The sequence shown here is derived from an EMBL/GenBank/DDBJ whole genome shotgun (WGS) entry which is preliminary data.</text>
</comment>
<evidence type="ECO:0000256" key="1">
    <source>
        <dbReference type="SAM" id="MobiDB-lite"/>
    </source>
</evidence>
<name>A0A9W9QDB6_PENBR</name>
<proteinExistence type="predicted"/>
<dbReference type="InterPro" id="IPR011009">
    <property type="entry name" value="Kinase-like_dom_sf"/>
</dbReference>
<dbReference type="EMBL" id="JAPZBQ010000005">
    <property type="protein sequence ID" value="KAJ5329107.1"/>
    <property type="molecule type" value="Genomic_DNA"/>
</dbReference>
<evidence type="ECO:0008006" key="4">
    <source>
        <dbReference type="Google" id="ProtNLM"/>
    </source>
</evidence>
<sequence length="255" mass="29298">MQEQTLKLGDQAITVTDAKRLDQDRTVYRLEIEPVNNLPSTVIVKQQKEGWSDEFENEASWYERLKDLQGDKIPVFFGQGDFNGIRALVISEIVGTNLLDLARSMIPIDEKKMKDDLEAVFQSLTAYEAIYWDARLDNFMYCDKAAPGASRAMVIDLEQVRFPLPSRPYELNVNNAGARALMEDFGYIREIRDRESRYRYHGRSPVSDWESEPKAKFEVPSEENSPRTTVLDVTRLSMDSRNIEGLHYMAASKAE</sequence>
<protein>
    <recommendedName>
        <fullName evidence="4">Protein kinase domain-containing protein</fullName>
    </recommendedName>
</protein>
<evidence type="ECO:0000313" key="3">
    <source>
        <dbReference type="Proteomes" id="UP001147695"/>
    </source>
</evidence>
<accession>A0A9W9QDB6</accession>
<dbReference type="AlphaFoldDB" id="A0A9W9QDB6"/>
<evidence type="ECO:0000313" key="2">
    <source>
        <dbReference type="EMBL" id="KAJ5329107.1"/>
    </source>
</evidence>